<dbReference type="GO" id="GO:0000400">
    <property type="term" value="F:four-way junction DNA binding"/>
    <property type="evidence" value="ECO:0007669"/>
    <property type="project" value="TreeGrafter"/>
</dbReference>
<keyword evidence="5" id="KW-1185">Reference proteome</keyword>
<sequence length="432" mass="47377">MERPQHRPAQTSLPVHAVLASSLVGEIGTDSTKRKRTGTRCKSVDGELDGGIMEGKGGVCCVSGEKGVGKTGLALAFLTSHLLANPTSHAAIIDTTGSFDVVRLYQTIITRLREDVTLRQVQRLTSGAEQPDREGSELEREYSAAKVLDRVKIMRVFDFVGVSEAVGEVKEELERTVRELERVHLPPRAAVVPGNREREEVADSEDDEDDEDMLFEGSSRLLGLAIPTTLGKTRLAVRDHTPNQVMEEPGGKTSMIIIDNITHVLNPLLKSNYVQAHAVLTTFLRTLTRLTHTHTLTTILINAAIAPRNPATQPSTTDRNPPHQQPYPPPRHATDSTPSIFASSTAYPALGKTFPYFLDLHLLVSKLPRRRSDARAYYAGMEQSSGGSGRKRTTGDVQIVNVVEVVSDRWGERVGRWACFQFGEGGEMKGVD</sequence>
<dbReference type="GO" id="GO:0008094">
    <property type="term" value="F:ATP-dependent activity, acting on DNA"/>
    <property type="evidence" value="ECO:0007669"/>
    <property type="project" value="TreeGrafter"/>
</dbReference>
<feature type="compositionally biased region" description="Polar residues" evidence="3">
    <location>
        <begin position="310"/>
        <end position="319"/>
    </location>
</feature>
<feature type="region of interest" description="Disordered" evidence="3">
    <location>
        <begin position="307"/>
        <end position="337"/>
    </location>
</feature>
<evidence type="ECO:0000256" key="1">
    <source>
        <dbReference type="ARBA" id="ARBA00004123"/>
    </source>
</evidence>
<dbReference type="GO" id="GO:0007131">
    <property type="term" value="P:reciprocal meiotic recombination"/>
    <property type="evidence" value="ECO:0007669"/>
    <property type="project" value="TreeGrafter"/>
</dbReference>
<dbReference type="SUPFAM" id="SSF52540">
    <property type="entry name" value="P-loop containing nucleoside triphosphate hydrolases"/>
    <property type="match status" value="1"/>
</dbReference>
<dbReference type="InterPro" id="IPR051988">
    <property type="entry name" value="HRR_RAD51_Paralog"/>
</dbReference>
<dbReference type="Proteomes" id="UP000250266">
    <property type="component" value="Unassembled WGS sequence"/>
</dbReference>
<dbReference type="EMBL" id="KV745188">
    <property type="protein sequence ID" value="OCK76699.1"/>
    <property type="molecule type" value="Genomic_DNA"/>
</dbReference>
<evidence type="ECO:0000313" key="5">
    <source>
        <dbReference type="Proteomes" id="UP000250266"/>
    </source>
</evidence>
<dbReference type="InterPro" id="IPR027417">
    <property type="entry name" value="P-loop_NTPase"/>
</dbReference>
<proteinExistence type="predicted"/>
<gene>
    <name evidence="4" type="ORF">K432DRAFT_396221</name>
</gene>
<dbReference type="GO" id="GO:0003697">
    <property type="term" value="F:single-stranded DNA binding"/>
    <property type="evidence" value="ECO:0007669"/>
    <property type="project" value="TreeGrafter"/>
</dbReference>
<dbReference type="Gene3D" id="3.40.50.300">
    <property type="entry name" value="P-loop containing nucleotide triphosphate hydrolases"/>
    <property type="match status" value="1"/>
</dbReference>
<evidence type="ECO:0008006" key="6">
    <source>
        <dbReference type="Google" id="ProtNLM"/>
    </source>
</evidence>
<comment type="subcellular location">
    <subcellularLocation>
        <location evidence="1">Nucleus</location>
    </subcellularLocation>
</comment>
<dbReference type="GO" id="GO:0005657">
    <property type="term" value="C:replication fork"/>
    <property type="evidence" value="ECO:0007669"/>
    <property type="project" value="TreeGrafter"/>
</dbReference>
<dbReference type="PANTHER" id="PTHR46457">
    <property type="entry name" value="DNA REPAIR PROTEIN RAD51 HOMOLOG 4"/>
    <property type="match status" value="1"/>
</dbReference>
<dbReference type="GO" id="GO:0005815">
    <property type="term" value="C:microtubule organizing center"/>
    <property type="evidence" value="ECO:0007669"/>
    <property type="project" value="TreeGrafter"/>
</dbReference>
<evidence type="ECO:0000256" key="2">
    <source>
        <dbReference type="ARBA" id="ARBA00023242"/>
    </source>
</evidence>
<accession>A0A8E2JC80</accession>
<evidence type="ECO:0000256" key="3">
    <source>
        <dbReference type="SAM" id="MobiDB-lite"/>
    </source>
</evidence>
<name>A0A8E2JC80_9PEZI</name>
<protein>
    <recommendedName>
        <fullName evidence="6">DNA recombination and repair protein Rad51-like C-terminal domain-containing protein</fullName>
    </recommendedName>
</protein>
<dbReference type="GO" id="GO:0033063">
    <property type="term" value="C:Rad51B-Rad51C-Rad51D-XRCC2 complex"/>
    <property type="evidence" value="ECO:0007669"/>
    <property type="project" value="TreeGrafter"/>
</dbReference>
<dbReference type="GO" id="GO:0042148">
    <property type="term" value="P:DNA strand invasion"/>
    <property type="evidence" value="ECO:0007669"/>
    <property type="project" value="TreeGrafter"/>
</dbReference>
<dbReference type="OrthoDB" id="336321at2759"/>
<dbReference type="PANTHER" id="PTHR46457:SF1">
    <property type="entry name" value="DNA REPAIR PROTEIN RAD51 HOMOLOG 4"/>
    <property type="match status" value="1"/>
</dbReference>
<dbReference type="AlphaFoldDB" id="A0A8E2JC80"/>
<reference evidence="4 5" key="1">
    <citation type="journal article" date="2016" name="Nat. Commun.">
        <title>Ectomycorrhizal ecology is imprinted in the genome of the dominant symbiotic fungus Cenococcum geophilum.</title>
        <authorList>
            <consortium name="DOE Joint Genome Institute"/>
            <person name="Peter M."/>
            <person name="Kohler A."/>
            <person name="Ohm R.A."/>
            <person name="Kuo A."/>
            <person name="Krutzmann J."/>
            <person name="Morin E."/>
            <person name="Arend M."/>
            <person name="Barry K.W."/>
            <person name="Binder M."/>
            <person name="Choi C."/>
            <person name="Clum A."/>
            <person name="Copeland A."/>
            <person name="Grisel N."/>
            <person name="Haridas S."/>
            <person name="Kipfer T."/>
            <person name="LaButti K."/>
            <person name="Lindquist E."/>
            <person name="Lipzen A."/>
            <person name="Maire R."/>
            <person name="Meier B."/>
            <person name="Mihaltcheva S."/>
            <person name="Molinier V."/>
            <person name="Murat C."/>
            <person name="Poggeler S."/>
            <person name="Quandt C.A."/>
            <person name="Sperisen C."/>
            <person name="Tritt A."/>
            <person name="Tisserant E."/>
            <person name="Crous P.W."/>
            <person name="Henrissat B."/>
            <person name="Nehls U."/>
            <person name="Egli S."/>
            <person name="Spatafora J.W."/>
            <person name="Grigoriev I.V."/>
            <person name="Martin F.M."/>
        </authorList>
    </citation>
    <scope>NUCLEOTIDE SEQUENCE [LARGE SCALE GENOMIC DNA]</scope>
    <source>
        <strain evidence="4 5">CBS 459.81</strain>
    </source>
</reference>
<dbReference type="GO" id="GO:0000724">
    <property type="term" value="P:double-strand break repair via homologous recombination"/>
    <property type="evidence" value="ECO:0007669"/>
    <property type="project" value="TreeGrafter"/>
</dbReference>
<evidence type="ECO:0000313" key="4">
    <source>
        <dbReference type="EMBL" id="OCK76699.1"/>
    </source>
</evidence>
<keyword evidence="2" id="KW-0539">Nucleus</keyword>
<organism evidence="4 5">
    <name type="scientific">Lepidopterella palustris CBS 459.81</name>
    <dbReference type="NCBI Taxonomy" id="1314670"/>
    <lineage>
        <taxon>Eukaryota</taxon>
        <taxon>Fungi</taxon>
        <taxon>Dikarya</taxon>
        <taxon>Ascomycota</taxon>
        <taxon>Pezizomycotina</taxon>
        <taxon>Dothideomycetes</taxon>
        <taxon>Pleosporomycetidae</taxon>
        <taxon>Mytilinidiales</taxon>
        <taxon>Argynnaceae</taxon>
        <taxon>Lepidopterella</taxon>
    </lineage>
</organism>
<dbReference type="GO" id="GO:0000723">
    <property type="term" value="P:telomere maintenance"/>
    <property type="evidence" value="ECO:0007669"/>
    <property type="project" value="TreeGrafter"/>
</dbReference>